<reference evidence="1" key="1">
    <citation type="submission" date="2021-02" db="EMBL/GenBank/DDBJ databases">
        <authorList>
            <person name="Nowell W R."/>
        </authorList>
    </citation>
    <scope>NUCLEOTIDE SEQUENCE</scope>
</reference>
<accession>A0A816DS05</accession>
<dbReference type="AlphaFoldDB" id="A0A816DS05"/>
<keyword evidence="3" id="KW-1185">Reference proteome</keyword>
<dbReference type="EMBL" id="CAJOBC010116988">
    <property type="protein sequence ID" value="CAF4556354.1"/>
    <property type="molecule type" value="Genomic_DNA"/>
</dbReference>
<dbReference type="Proteomes" id="UP000681722">
    <property type="component" value="Unassembled WGS sequence"/>
</dbReference>
<comment type="caution">
    <text evidence="1">The sequence shown here is derived from an EMBL/GenBank/DDBJ whole genome shotgun (WGS) entry which is preliminary data.</text>
</comment>
<name>A0A816DS05_9BILA</name>
<dbReference type="OrthoDB" id="9802488at2759"/>
<protein>
    <recommendedName>
        <fullName evidence="4">Reverse transcriptase domain-containing protein</fullName>
    </recommendedName>
</protein>
<evidence type="ECO:0008006" key="4">
    <source>
        <dbReference type="Google" id="ProtNLM"/>
    </source>
</evidence>
<evidence type="ECO:0000313" key="3">
    <source>
        <dbReference type="Proteomes" id="UP000663829"/>
    </source>
</evidence>
<gene>
    <name evidence="1" type="ORF">GPM918_LOCUS45024</name>
    <name evidence="2" type="ORF">SRO942_LOCUS47195</name>
</gene>
<dbReference type="Proteomes" id="UP000663829">
    <property type="component" value="Unassembled WGS sequence"/>
</dbReference>
<evidence type="ECO:0000313" key="1">
    <source>
        <dbReference type="EMBL" id="CAF1642531.1"/>
    </source>
</evidence>
<evidence type="ECO:0000313" key="2">
    <source>
        <dbReference type="EMBL" id="CAF4556354.1"/>
    </source>
</evidence>
<sequence length="177" mass="20020">MGLPKKYLESINQWLGGKRAFIEIKDCRSKWCSILRGGPQGSCFTPTLFICYHADMGEFLQFCASFFFADDLAAVLAGGIGEKYTKQCIDLERRMKLFLDNLAYYALLNVQPINWSKTEALWSARARGVYGNAQFVIKCGDKKDETREIEGKMSGEITVSWVKEFKEALQVNGIMKG</sequence>
<organism evidence="1 3">
    <name type="scientific">Didymodactylos carnosus</name>
    <dbReference type="NCBI Taxonomy" id="1234261"/>
    <lineage>
        <taxon>Eukaryota</taxon>
        <taxon>Metazoa</taxon>
        <taxon>Spiralia</taxon>
        <taxon>Gnathifera</taxon>
        <taxon>Rotifera</taxon>
        <taxon>Eurotatoria</taxon>
        <taxon>Bdelloidea</taxon>
        <taxon>Philodinida</taxon>
        <taxon>Philodinidae</taxon>
        <taxon>Didymodactylos</taxon>
    </lineage>
</organism>
<proteinExistence type="predicted"/>
<dbReference type="EMBL" id="CAJNOQ010047895">
    <property type="protein sequence ID" value="CAF1642531.1"/>
    <property type="molecule type" value="Genomic_DNA"/>
</dbReference>